<protein>
    <submittedName>
        <fullName evidence="1">Uncharacterized protein</fullName>
    </submittedName>
</protein>
<dbReference type="RefSeq" id="WP_280042043.1">
    <property type="nucleotide sequence ID" value="NZ_CP162607.1"/>
</dbReference>
<dbReference type="EMBL" id="CP162607">
    <property type="protein sequence ID" value="XDK34711.1"/>
    <property type="molecule type" value="Genomic_DNA"/>
</dbReference>
<accession>A0AB39HQK9</accession>
<gene>
    <name evidence="1" type="ORF">AB4Y39_13305</name>
</gene>
<evidence type="ECO:0000313" key="1">
    <source>
        <dbReference type="EMBL" id="XDK34711.1"/>
    </source>
</evidence>
<reference evidence="1" key="1">
    <citation type="submission" date="2024-07" db="EMBL/GenBank/DDBJ databases">
        <title>Identification and characteristics of a novel species of coltsfoot's symbiotic bacteria.</title>
        <authorList>
            <person name="Juszczyk A."/>
            <person name="Jasielczuk I."/>
            <person name="Gurgul A."/>
            <person name="Rogala M."/>
            <person name="Kowalczyk A."/>
            <person name="Szmatola T."/>
            <person name="Kosecka-Strojek M."/>
            <person name="Arent Z."/>
            <person name="Latowski D."/>
        </authorList>
    </citation>
    <scope>NUCLEOTIDE SEQUENCE</scope>
    <source>
        <strain evidence="1">Hg7Tf</strain>
    </source>
</reference>
<sequence length="173" mass="18715">MSKRKPNNMRARMERSLRAILSTNHVAVVCIETTERQGLINWKSCVSIAPSQQVASAVCDIAHRWTIFIGVMCEQPNGEQYLKSEEFAPQGNYLSRHLSELIEATHAVVLSTANPNHVVSSGWLAIPYDVTISEAQAAKVFAAVGGWIKQKAYETQTNGPAAPPAPGTGSLAA</sequence>
<proteinExistence type="predicted"/>
<organism evidence="1">
    <name type="scientific">Pseudomonas sp. Hg7Tf</name>
    <dbReference type="NCBI Taxonomy" id="3236988"/>
    <lineage>
        <taxon>Bacteria</taxon>
        <taxon>Pseudomonadati</taxon>
        <taxon>Pseudomonadota</taxon>
        <taxon>Gammaproteobacteria</taxon>
        <taxon>Pseudomonadales</taxon>
        <taxon>Pseudomonadaceae</taxon>
        <taxon>Pseudomonas</taxon>
    </lineage>
</organism>
<name>A0AB39HQK9_9PSED</name>
<dbReference type="AlphaFoldDB" id="A0AB39HQK9"/>